<sequence>MATKRNWRPAATTILFNTTDRTVLMLQRGSTARFMPNLFVFPGGVLEQEDGDFPKEKTNVDSILTTTNVEGFESDYAFRIAALRELFEETGLLLVQQEGQNRVLTTLEDENLKGFRDQVREKPQIFRRLPEGMKLDVGSLYPWSEWLTPPTLPTRFDTLFFVFRVDSELPVDLCNKEMSDWIWAAPEFLIGSESRIEVAPPQFYELYRLSRTPSSCLAEMMVPTRILPQPIFLEDVPGVEYSILPGDILYDDSEDAEPIRIMTAEEVKRAGTPDSVIHRVISEIDDQFPIEKTNFSFVKDQPISIRGFKNDFPLRVAALRELFEETGILMVVDDNLAGKTVLTTSKDKRLRRWREKIREDPSKFHEFFTDYRLDLHSLQPWSNWLTPSTYTQRFDTVFFVIPVDREIEVDMCDKEMSGWKWVTPKTILEKGAEKGKRGILAPPQYYELTRLLNTRFNRLSAMCNPYKMCPQLIIPKEDPRKTYEILPGDHLYENDDEFSSPPREMHESDISKSEVADCVIHRITHFQPNFSRCQLHVKNVDREHEELHSECSTAPAGETSRKENRPKFAYDLSDLEWSPWPPLSIASDNSHIPPSSVAKGSPFRSAFGVSGSVYHGNGRCGDKRPKEAISAEMGDKEKTEKDPRVNFLLRVASYILSLNLTEEKIPNAQAIYKFVDGNAMTLVLSRNDQKGHVDVSNEIRLKRSVLFRVIFYKGQPSPLDQESFRKEVSVLTSHGDARETLLGTIQQVFSKAVVENGADAKPEDGLLASLVTELEENLAVRVVRADGGIAEGVASLADEFRFWKSKSTSGGSEYWDCLVPFFEQWSVAENAKIEEVAEILDVAEDSVEALWNADQPYPQNRMKQLLRAIGVWLMDIISKKLPETLWTNPEAVVDLKSALSLCDQWLFTVKTLTESAWPRNYMHEWKGAPLSMDFLGAFRVRISEILRLRTLSVELGVLLKEDSLRSEVEALIDVAMSDFAPFGVANTQADAQWQSRVQAAEKAIEPLVFRAIPVLKSRFVSSKLEISVLLNEISKYKHFLDRPKVKSQILAEREHLLNRFSDHVNLRRKEWGQRATGHFETGRFLTDIAAKIIWIRRYVKQMELIRSISNQLLNDLSSFTSFKARLDDFLKELSGSESLQYDQWCQEVESQMDDPASGLALETTGRLMEIDARDGFLRVSYSDRLVRLLREVRQLSSMGFTIPQRILNCVKVAHFYNTIEQQMLPCQQAMLLDEAVAFERLVIPSKKGDRGAEGTTVTWNDPKKLKEFIDKLHKAAEKLTTHNRKLRKVHSEIVDIVKGLMVADLAKDSEKWAKALKVVRSRFAEEERVLGSRTNMRPWEIHWDRQLYKALQLQYRWGIESLHTQIAPIHAQLFFREERLQLRPPLEEIRVQYYRQMRSFLSIPFKFRGVQENDKKEDENGSTNKLFASMVERNATRFEALFAKAEQLFDRVAEVEKPFKDWVVLGQVDLEGLIDEKFKRASDWGDHLKLVKAKGREAEKLPSEIKIDCIVISTSAVKAAIDDLLQRLYETLIWTLKHSITTELQATTQFLTEAITVISTRPQSIAEVAEANQNHSKFAKKNKELKELMALIDEKNQLLRSAGGGGVEQLPTVVTQWENFQMMLDSHQTMIADQLVVMRENVDERVRALNAEAEKLFARWQQFKPSTETLDQGRAEILKTIEFVTEKRAQLDELTEHKKTLLSECEQFELPPAEFPILDELEKDIVDSEQRWTLYQRFNDELATLAEEEWIVFRSKTYLFDEFLQKWTEELRNSPMTHISVRLGKEIDGMKEFSACLKFCRGEMLSSDHWLELFRLVSLPRGTTLERLKFSDLISVHTNVVENVDALKNLNARAQGEVTIREAIQELELWAAQTEFHLTEYKHTNGSIVKVIKEWRDSINQVKDSQALLQSLKNSPFYAQFSEKTSVWETRLADLDQYLQWMNEIQRKWIYLEPIFGRGSLPSEASRFNRVDVEFRAIMKDVAKDPRLVSLCSRQSLRRTLEQIIDQLNRCQKALNNFLEEKRKAFPRFYFLGDDDLLEILGQSTNATVIQAHLKKLFQGIDKVVIDESANLIAAMVSAENEQVPLAKPVRIVPQVEIWLQELSDSMRETIRRLVAESLREETVNPAKYPSQVLCLSEQIRFCRDCESVISSGGSLPEFRSALEKQLEAYTATRIEDRVLQLKLKALVLDLIHHIKIVDDLVEKKARSVACWTWQRQLRFYLISGSVYAKQVNTQIEYTYEYQGNAPKLVHTPLTDKCYLTLTQAMAMGLGGNPYGPAGTGKTESIKALASLLGRQVLVFNCDEGIDVHSMSRIFVGIVQCGAWGCFDEFNRLDQTVLSAVSTQIQTIQDAIRSKHRSCTLGTHMIPVDSNSGIFITLNPAGKGYGGRQKLPDNLKQLFRPVVMSVPDNQLIAETLLYSEGFTRPDLARKLVEIFALSREMLSAQQHYDWGLRALKTVLRGCGDLLARNRDANQVDIVVQALTLNTLSKLTFADAKRFQELVKDVFPECSNQSAEFVELQAALEKTADEMGLAVGKQQMTKIFELYEQLRQRTGVVLVGPSGSGKSTLWQLLKKALGVLGNQVTTFTFNPKSMSRTKLLGWMDLDTREWTDGVMTAAARQVVKEPSTPAWIICDGDIDPEWIEALNSVLDDNKLLTMPSGERIQFGSNVNFIFETDSLVHASPATVSRMGMIFVSEENLDPKAIVDRWWKENADDVAVDLRQWIDDSLLGALDWVLKRDSGEFAVSQSPVALIRNVLSLLSKCRSQKEFLVALFRGLSAGLPLEAKRAFASDVVFAGHTLPDARRPDNVRFDERTDSLTTYSDDPGMVPKMEEIKSDDLRPLVLTAGAQRTKDTIEKWLREGNRAPFLLVGPDGCGKESVLKNCFEADGDSQAVVVHCSAQTSAKQIEQILLQHCVQVSSATGRVLKPKEKPNLVLYLKALNLLKPDKYGTSELVAFLHQMLVYRGYYDANLDWVGLENVQLVSSICTGSNESRHQLPSRFVSLLLLVSMEFPTEEELITIYSSYLQGIFEETLQSPARIEALTSIMVRIFVLVRKAFPSGDQPHFVFTCRALTNWTLALTRYEIAGDGAVELLNRALLFEAHRIFADRLVTADHHDRFSQILVEVVSSGAAHQDDYLFVSAPGPLIGSNSTKIVPTTRKDFRGILEKAVNRYEFEVGSFKFPLFDELIDLCVHVDRILTSSGGSVLLAGRPGLGRKAAVSIVAFLHQMKILSPRVSSNYGEKHFRNDLKAAMQTAAVENENVVFVIEDYQVLSESFLEMLNSVLSSGDVPGLFSPQEFDQFGNALRDLASQQGYTRDLYSFFSYKVHQNLHVAIIANVDSDCFVKNLTANPAFYKQANVLWNESWSKRTLVQIPKLLLKSKGMDVSDDIVVSFGEIFESAPPDSQTPTRFSVFIENYLKIFGEKRESVGTRLNRLRAGVSKLTETRDEVAKMQKKAAKKGRLLAEKQAEADRALKDITQSMTGANEQKSDIETLKVATEKEARRIEEQKALIEDQLKDVEPLLNEARKAVGSIKSESLSEIRSLRAPPEAVRDILQAVLTFMGILDTSWEAMRKFLAKSGVKEEIVNFDARRITPELGKKVQGLINQKPASFDQKNAKRASVAAAPLAAWVTANLQYSAILDKIAPLENEKNELLRNLSKSERQMEKLAKGLETVDAKVADLKTKFEVLMKDATQIKIDLDKEQATIAVAGTLVERLGSEFSRWQEQMNDLQEQMDQLSRCCIVSAAFITFLGGASERIRGDTVEQWVNIINLGRSGSKGPHFNVLSFLALETEQLNWKNRGLPADALSLQNTVTLFRSVETPLVIDATGRVTDFLQRFLGDSVVRLKAAQSDLLTQLELAVRFGKTAIVEDVAGVDPVLVPLLRREVSLQGPRQTLQFGEKTIDFHEQARLFLCTKNEQIHLPSALHSIVTVVNYSTTRSGLTSQLLSLAIEIEKPELELKSNDLTKNVEQMKIRLDELEQILLNELASSEGNLLENQQLLTSLNRSKENAETIAASLDESARLQNELNTERNVYLPFAQRASALYFAIADLHRHNRMYNYSVNTVIQLFKAVLSIDKDRSSSPSKRLDTLYRSLQTLVYHTVALGIFKSDRLMFALSFVFATHPEAFQKNEWAVFTGIAMSGEGRDDHSSHGVSWIPPSRRADVLRIQNHLPSLFQTLGLSDQATWSEFARSSNCENHFPKSVEARLTPFQRLLVIQAIRPDRLHSAATHFAQNVLGLRSINPPNVDFRRLAKEGSPQTPILVTVGVSADPSGDLEDLAAQTIGRERLHEISMGQGQQTIALETLRKCAAEGEWLCLTNLHLVTSFIPELQKELSLLKQRHERFRLWLTTEPDDRFPSVLLQEATKIVFEAPPGIRNNISRTLTAWRQADLRISSHLQAQALFVLAWLNALLQERRTFVPQGFSKFYEFSSGDVRAARHVIDEWCRSETKDWDFIYGLMDQVIYGGRIDNVFDVEVLRAYLRKNFNTTVITGQSTHSELVRGITVPTASSVEDMLTFVSENIPSDDPPSFFDLPANIRFAWEITESEMTLRHLRSLLVASRAASLKAQADPSHSKQAWIDGIGPIVTLWKRLNQAASIRPKEIPEAKTSSDPTIEILSIEVVHTAKVIKHVHGTLAALTKTLTGATAPDAETTHIAQQLINHQLPSEWESVWNGPELPVVFLEQLIHRFTATKAFLQAAESGQLLSRPVDLSVLLRPWALLNALRQVTARHLKVSMDELKLRTGWSAAAFGSSPLLLQLSELQIEGALFDGSRISEALPSSAPLNGLPPLIVAWSPKGSKDIYDEVESVWVPLYVDKRREKAIATVQIPCGRSQRDKWILASVAVFLNSPT</sequence>
<protein>
    <recommendedName>
        <fullName evidence="19">Cytoplasmic dynein 2 heavy chain 1</fullName>
    </recommendedName>
</protein>
<dbReference type="Gene3D" id="3.90.79.10">
    <property type="entry name" value="Nucleoside Triphosphate Pyrophosphohydrolase"/>
    <property type="match status" value="2"/>
</dbReference>
<dbReference type="Pfam" id="PF12781">
    <property type="entry name" value="AAA_9"/>
    <property type="match status" value="1"/>
</dbReference>
<dbReference type="GO" id="GO:0045505">
    <property type="term" value="F:dynein intermediate chain binding"/>
    <property type="evidence" value="ECO:0007669"/>
    <property type="project" value="InterPro"/>
</dbReference>
<feature type="domain" description="Nudix hydrolase" evidence="21">
    <location>
        <begin position="6"/>
        <end position="209"/>
    </location>
</feature>
<evidence type="ECO:0000256" key="20">
    <source>
        <dbReference type="SAM" id="Coils"/>
    </source>
</evidence>
<dbReference type="Pfam" id="PF21264">
    <property type="entry name" value="DYNC2H1_AAA_dom"/>
    <property type="match status" value="1"/>
</dbReference>
<dbReference type="GO" id="GO:0050793">
    <property type="term" value="P:regulation of developmental process"/>
    <property type="evidence" value="ECO:0007669"/>
    <property type="project" value="UniProtKB-ARBA"/>
</dbReference>
<dbReference type="Pfam" id="PF12780">
    <property type="entry name" value="AAA_8"/>
    <property type="match status" value="1"/>
</dbReference>
<evidence type="ECO:0000259" key="21">
    <source>
        <dbReference type="PROSITE" id="PS51462"/>
    </source>
</evidence>
<dbReference type="GO" id="GO:0030030">
    <property type="term" value="P:cell projection organization"/>
    <property type="evidence" value="ECO:0007669"/>
    <property type="project" value="UniProtKB-KW"/>
</dbReference>
<dbReference type="InterPro" id="IPR041228">
    <property type="entry name" value="Dynein_C"/>
</dbReference>
<dbReference type="GO" id="GO:0005874">
    <property type="term" value="C:microtubule"/>
    <property type="evidence" value="ECO:0007669"/>
    <property type="project" value="UniProtKB-KW"/>
</dbReference>
<dbReference type="Gene3D" id="3.20.180.20">
    <property type="entry name" value="Dynein heavy chain, N-terminal domain 2"/>
    <property type="match status" value="1"/>
</dbReference>
<dbReference type="Pfam" id="PF22597">
    <property type="entry name" value="DYN_lid"/>
    <property type="match status" value="1"/>
</dbReference>
<name>A0AA39I424_9BILA</name>
<keyword evidence="23" id="KW-1185">Reference proteome</keyword>
<dbReference type="Proteomes" id="UP001175271">
    <property type="component" value="Unassembled WGS sequence"/>
</dbReference>
<dbReference type="Pfam" id="PF12774">
    <property type="entry name" value="AAA_6"/>
    <property type="match status" value="1"/>
</dbReference>
<keyword evidence="14" id="KW-0969">Cilium</keyword>
<dbReference type="CDD" id="cd18870">
    <property type="entry name" value="NUDIX_AcylCoAdiphos_Nudt19"/>
    <property type="match status" value="1"/>
</dbReference>
<dbReference type="Pfam" id="PF12777">
    <property type="entry name" value="MT"/>
    <property type="match status" value="1"/>
</dbReference>
<dbReference type="InterPro" id="IPR042222">
    <property type="entry name" value="Dynein_2_N"/>
</dbReference>
<dbReference type="FunFam" id="1.20.140.100:FF:000002">
    <property type="entry name" value="Cytoplasmic dynein heavy chain 1"/>
    <property type="match status" value="1"/>
</dbReference>
<dbReference type="PANTHER" id="PTHR45703">
    <property type="entry name" value="DYNEIN HEAVY CHAIN"/>
    <property type="match status" value="1"/>
</dbReference>
<keyword evidence="7" id="KW-0963">Cytoplasm</keyword>
<keyword evidence="18" id="KW-0966">Cell projection</keyword>
<keyword evidence="17" id="KW-0206">Cytoskeleton</keyword>
<evidence type="ECO:0000256" key="6">
    <source>
        <dbReference type="ARBA" id="ARBA00022475"/>
    </source>
</evidence>
<keyword evidence="13 20" id="KW-0175">Coiled coil</keyword>
<dbReference type="InterPro" id="IPR043160">
    <property type="entry name" value="Dynein_C_barrel"/>
</dbReference>
<evidence type="ECO:0000256" key="7">
    <source>
        <dbReference type="ARBA" id="ARBA00022490"/>
    </source>
</evidence>
<dbReference type="Gene3D" id="1.10.8.1220">
    <property type="match status" value="1"/>
</dbReference>
<keyword evidence="5" id="KW-0217">Developmental protein</keyword>
<feature type="coiled-coil region" evidence="20">
    <location>
        <begin position="3489"/>
        <end position="3516"/>
    </location>
</feature>
<evidence type="ECO:0000256" key="14">
    <source>
        <dbReference type="ARBA" id="ARBA00023069"/>
    </source>
</evidence>
<dbReference type="Pfam" id="PF12775">
    <property type="entry name" value="AAA_7"/>
    <property type="match status" value="1"/>
</dbReference>
<dbReference type="InterPro" id="IPR054354">
    <property type="entry name" value="DYNC2H1-like_lid"/>
</dbReference>
<dbReference type="InterPro" id="IPR013602">
    <property type="entry name" value="Dynein_heavy_linker"/>
</dbReference>
<evidence type="ECO:0000256" key="15">
    <source>
        <dbReference type="ARBA" id="ARBA00023136"/>
    </source>
</evidence>
<dbReference type="InterPro" id="IPR000086">
    <property type="entry name" value="NUDIX_hydrolase_dom"/>
</dbReference>
<evidence type="ECO:0000256" key="2">
    <source>
        <dbReference type="ARBA" id="ARBA00004202"/>
    </source>
</evidence>
<dbReference type="Gene3D" id="1.20.1270.280">
    <property type="match status" value="1"/>
</dbReference>
<dbReference type="Gene3D" id="3.40.50.300">
    <property type="entry name" value="P-loop containing nucleotide triphosphate hydrolases"/>
    <property type="match status" value="5"/>
</dbReference>
<keyword evidence="15" id="KW-0472">Membrane</keyword>
<keyword evidence="9" id="KW-0547">Nucleotide-binding</keyword>
<dbReference type="Gene3D" id="1.20.920.20">
    <property type="match status" value="1"/>
</dbReference>
<dbReference type="GO" id="GO:0007018">
    <property type="term" value="P:microtubule-based movement"/>
    <property type="evidence" value="ECO:0007669"/>
    <property type="project" value="InterPro"/>
</dbReference>
<feature type="coiled-coil region" evidence="20">
    <location>
        <begin position="3715"/>
        <end position="3742"/>
    </location>
</feature>
<feature type="coiled-coil region" evidence="20">
    <location>
        <begin position="3964"/>
        <end position="3991"/>
    </location>
</feature>
<dbReference type="InterPro" id="IPR042228">
    <property type="entry name" value="Dynein_linker_3"/>
</dbReference>
<evidence type="ECO:0000256" key="16">
    <source>
        <dbReference type="ARBA" id="ARBA00023175"/>
    </source>
</evidence>
<evidence type="ECO:0000256" key="12">
    <source>
        <dbReference type="ARBA" id="ARBA00023017"/>
    </source>
</evidence>
<keyword evidence="6" id="KW-1003">Cell membrane</keyword>
<dbReference type="SUPFAM" id="SSF55811">
    <property type="entry name" value="Nudix"/>
    <property type="match status" value="2"/>
</dbReference>
<organism evidence="22 23">
    <name type="scientific">Steinernema hermaphroditum</name>
    <dbReference type="NCBI Taxonomy" id="289476"/>
    <lineage>
        <taxon>Eukaryota</taxon>
        <taxon>Metazoa</taxon>
        <taxon>Ecdysozoa</taxon>
        <taxon>Nematoda</taxon>
        <taxon>Chromadorea</taxon>
        <taxon>Rhabditida</taxon>
        <taxon>Tylenchina</taxon>
        <taxon>Panagrolaimomorpha</taxon>
        <taxon>Strongyloidoidea</taxon>
        <taxon>Steinernematidae</taxon>
        <taxon>Steinernema</taxon>
    </lineage>
</organism>
<dbReference type="GO" id="GO:0005886">
    <property type="term" value="C:plasma membrane"/>
    <property type="evidence" value="ECO:0007669"/>
    <property type="project" value="UniProtKB-SubCell"/>
</dbReference>
<dbReference type="FunFam" id="1.20.920.20:FF:000002">
    <property type="entry name" value="Cytoplasmic dynein 1 heavy chain"/>
    <property type="match status" value="1"/>
</dbReference>
<keyword evidence="8" id="KW-0493">Microtubule</keyword>
<dbReference type="Pfam" id="PF18198">
    <property type="entry name" value="AAA_lid_11"/>
    <property type="match status" value="1"/>
</dbReference>
<dbReference type="EMBL" id="JAUCMV010000002">
    <property type="protein sequence ID" value="KAK0416097.1"/>
    <property type="molecule type" value="Genomic_DNA"/>
</dbReference>
<dbReference type="FunFam" id="3.40.50.300:FF:000320">
    <property type="entry name" value="Dynein, axonemal, heavy chain 5"/>
    <property type="match status" value="1"/>
</dbReference>
<evidence type="ECO:0000256" key="5">
    <source>
        <dbReference type="ARBA" id="ARBA00022473"/>
    </source>
</evidence>
<comment type="similarity">
    <text evidence="4">Belongs to the dynein heavy chain family.</text>
</comment>
<dbReference type="PANTHER" id="PTHR45703:SF22">
    <property type="entry name" value="DYNEIN CYTOPLASMIC 2 HEAVY CHAIN 1"/>
    <property type="match status" value="1"/>
</dbReference>
<evidence type="ECO:0000256" key="4">
    <source>
        <dbReference type="ARBA" id="ARBA00008887"/>
    </source>
</evidence>
<reference evidence="22" key="1">
    <citation type="submission" date="2023-06" db="EMBL/GenBank/DDBJ databases">
        <title>Genomic analysis of the entomopathogenic nematode Steinernema hermaphroditum.</title>
        <authorList>
            <person name="Schwarz E.M."/>
            <person name="Heppert J.K."/>
            <person name="Baniya A."/>
            <person name="Schwartz H.T."/>
            <person name="Tan C.-H."/>
            <person name="Antoshechkin I."/>
            <person name="Sternberg P.W."/>
            <person name="Goodrich-Blair H."/>
            <person name="Dillman A.R."/>
        </authorList>
    </citation>
    <scope>NUCLEOTIDE SEQUENCE</scope>
    <source>
        <strain evidence="22">PS9179</strain>
        <tissue evidence="22">Whole animal</tissue>
    </source>
</reference>
<dbReference type="FunFam" id="3.40.50.300:FF:000071">
    <property type="entry name" value="Cytoplasmic dynein heavy chain 1"/>
    <property type="match status" value="1"/>
</dbReference>
<dbReference type="FunFam" id="3.20.180.20:FF:000002">
    <property type="entry name" value="Cytoplasmic dynein heavy chain 1"/>
    <property type="match status" value="1"/>
</dbReference>
<accession>A0AA39I424</accession>
<evidence type="ECO:0000313" key="23">
    <source>
        <dbReference type="Proteomes" id="UP001175271"/>
    </source>
</evidence>
<dbReference type="Gene3D" id="1.20.920.30">
    <property type="match status" value="1"/>
</dbReference>
<dbReference type="SUPFAM" id="SSF52540">
    <property type="entry name" value="P-loop containing nucleoside triphosphate hydrolases"/>
    <property type="match status" value="4"/>
</dbReference>
<evidence type="ECO:0000256" key="17">
    <source>
        <dbReference type="ARBA" id="ARBA00023212"/>
    </source>
</evidence>
<dbReference type="InterPro" id="IPR024317">
    <property type="entry name" value="Dynein_heavy_chain_D4_dom"/>
</dbReference>
<proteinExistence type="inferred from homology"/>
<evidence type="ECO:0000256" key="11">
    <source>
        <dbReference type="ARBA" id="ARBA00022840"/>
    </source>
</evidence>
<gene>
    <name evidence="22" type="ORF">QR680_012296</name>
</gene>
<dbReference type="GO" id="GO:0008569">
    <property type="term" value="F:minus-end-directed microtubule motor activity"/>
    <property type="evidence" value="ECO:0007669"/>
    <property type="project" value="InterPro"/>
</dbReference>
<dbReference type="PROSITE" id="PS51462">
    <property type="entry name" value="NUDIX"/>
    <property type="match status" value="1"/>
</dbReference>
<dbReference type="GO" id="GO:0051959">
    <property type="term" value="F:dynein light intermediate chain binding"/>
    <property type="evidence" value="ECO:0007669"/>
    <property type="project" value="InterPro"/>
</dbReference>
<evidence type="ECO:0000313" key="22">
    <source>
        <dbReference type="EMBL" id="KAK0416097.1"/>
    </source>
</evidence>
<dbReference type="InterPro" id="IPR043157">
    <property type="entry name" value="Dynein_AAA1S"/>
</dbReference>
<keyword evidence="10" id="KW-0970">Cilium biogenesis/degradation</keyword>
<evidence type="ECO:0000256" key="3">
    <source>
        <dbReference type="ARBA" id="ARBA00004245"/>
    </source>
</evidence>
<dbReference type="InterPro" id="IPR026983">
    <property type="entry name" value="DHC"/>
</dbReference>
<dbReference type="Gene3D" id="3.10.490.20">
    <property type="match status" value="1"/>
</dbReference>
<keyword evidence="11" id="KW-0067">ATP-binding</keyword>
<evidence type="ECO:0000256" key="10">
    <source>
        <dbReference type="ARBA" id="ARBA00022794"/>
    </source>
</evidence>
<dbReference type="Pfam" id="PF08393">
    <property type="entry name" value="DHC_N2"/>
    <property type="match status" value="1"/>
</dbReference>
<dbReference type="InterPro" id="IPR027417">
    <property type="entry name" value="P-loop_NTPase"/>
</dbReference>
<dbReference type="InterPro" id="IPR035706">
    <property type="entry name" value="AAA_9"/>
</dbReference>
<comment type="subcellular location">
    <subcellularLocation>
        <location evidence="2">Cell membrane</location>
        <topology evidence="2">Peripheral membrane protein</topology>
    </subcellularLocation>
    <subcellularLocation>
        <location evidence="1">Cell projection</location>
        <location evidence="1">Cilium</location>
    </subcellularLocation>
    <subcellularLocation>
        <location evidence="3">Cytoplasm</location>
        <location evidence="3">Cytoskeleton</location>
    </subcellularLocation>
</comment>
<comment type="caution">
    <text evidence="22">The sequence shown here is derived from an EMBL/GenBank/DDBJ whole genome shotgun (WGS) entry which is preliminary data.</text>
</comment>
<dbReference type="InterPro" id="IPR024743">
    <property type="entry name" value="Dynein_HC_stalk"/>
</dbReference>
<evidence type="ECO:0000256" key="13">
    <source>
        <dbReference type="ARBA" id="ARBA00023054"/>
    </source>
</evidence>
<dbReference type="GO" id="GO:0005524">
    <property type="term" value="F:ATP binding"/>
    <property type="evidence" value="ECO:0007669"/>
    <property type="project" value="UniProtKB-KW"/>
</dbReference>
<dbReference type="FunFam" id="3.40.50.300:FF:000706">
    <property type="entry name" value="Cytoplasmic dynein 2 heavy chain 1"/>
    <property type="match status" value="1"/>
</dbReference>
<dbReference type="GO" id="GO:0005929">
    <property type="term" value="C:cilium"/>
    <property type="evidence" value="ECO:0007669"/>
    <property type="project" value="UniProtKB-SubCell"/>
</dbReference>
<dbReference type="InterPro" id="IPR042219">
    <property type="entry name" value="AAA_lid_11_sf"/>
</dbReference>
<dbReference type="InterPro" id="IPR004273">
    <property type="entry name" value="Dynein_heavy_D6_P-loop"/>
</dbReference>
<dbReference type="InterPro" id="IPR015797">
    <property type="entry name" value="NUDIX_hydrolase-like_dom_sf"/>
</dbReference>
<evidence type="ECO:0000256" key="9">
    <source>
        <dbReference type="ARBA" id="ARBA00022741"/>
    </source>
</evidence>
<dbReference type="InterPro" id="IPR049400">
    <property type="entry name" value="DYNC2H1_AAA_dom"/>
</dbReference>
<evidence type="ECO:0000256" key="1">
    <source>
        <dbReference type="ARBA" id="ARBA00004138"/>
    </source>
</evidence>
<dbReference type="GO" id="GO:0030286">
    <property type="term" value="C:dynein complex"/>
    <property type="evidence" value="ECO:0007669"/>
    <property type="project" value="UniProtKB-KW"/>
</dbReference>
<keyword evidence="12" id="KW-0243">Dynein</keyword>
<evidence type="ECO:0000256" key="18">
    <source>
        <dbReference type="ARBA" id="ARBA00023273"/>
    </source>
</evidence>
<dbReference type="Gene3D" id="6.10.140.1060">
    <property type="match status" value="1"/>
</dbReference>
<dbReference type="Gene3D" id="1.20.140.100">
    <property type="entry name" value="Dynein heavy chain, N-terminal domain 2"/>
    <property type="match status" value="1"/>
</dbReference>
<feature type="coiled-coil region" evidence="20">
    <location>
        <begin position="3645"/>
        <end position="3672"/>
    </location>
</feature>
<dbReference type="Pfam" id="PF03028">
    <property type="entry name" value="Dynein_heavy"/>
    <property type="match status" value="1"/>
</dbReference>
<feature type="coiled-coil region" evidence="20">
    <location>
        <begin position="1994"/>
        <end position="2021"/>
    </location>
</feature>
<dbReference type="Gene3D" id="1.10.8.720">
    <property type="entry name" value="Region D6 of dynein motor"/>
    <property type="match status" value="1"/>
</dbReference>
<dbReference type="Pfam" id="PF18199">
    <property type="entry name" value="Dynein_C"/>
    <property type="match status" value="1"/>
</dbReference>
<evidence type="ECO:0000256" key="19">
    <source>
        <dbReference type="ARBA" id="ARBA00023902"/>
    </source>
</evidence>
<keyword evidence="16" id="KW-0505">Motor protein</keyword>
<dbReference type="Gene3D" id="1.20.58.1120">
    <property type="match status" value="1"/>
</dbReference>
<feature type="coiled-coil region" evidence="20">
    <location>
        <begin position="1568"/>
        <end position="1598"/>
    </location>
</feature>
<evidence type="ECO:0000256" key="8">
    <source>
        <dbReference type="ARBA" id="ARBA00022701"/>
    </source>
</evidence>
<dbReference type="InterPro" id="IPR041658">
    <property type="entry name" value="AAA_lid_11"/>
</dbReference>
<dbReference type="Gene3D" id="1.10.8.710">
    <property type="match status" value="1"/>
</dbReference>
<dbReference type="InterPro" id="IPR035699">
    <property type="entry name" value="AAA_6"/>
</dbReference>